<dbReference type="OrthoDB" id="10261749at2759"/>
<proteinExistence type="predicted"/>
<feature type="binding site" evidence="2">
    <location>
        <begin position="214"/>
        <end position="221"/>
    </location>
    <ligand>
        <name>substrate</name>
    </ligand>
</feature>
<evidence type="ECO:0000313" key="4">
    <source>
        <dbReference type="EMBL" id="KAG2448346.1"/>
    </source>
</evidence>
<reference evidence="4" key="1">
    <citation type="journal article" date="2020" name="bioRxiv">
        <title>Comparative genomics of Chlamydomonas.</title>
        <authorList>
            <person name="Craig R.J."/>
            <person name="Hasan A.R."/>
            <person name="Ness R.W."/>
            <person name="Keightley P.D."/>
        </authorList>
    </citation>
    <scope>NUCLEOTIDE SEQUENCE</scope>
    <source>
        <strain evidence="4">CCAP 11/173</strain>
    </source>
</reference>
<sequence>MQGSLPLRARGQASTSGRPGPGHGRSVQPVPGRQVALLARCKPRVGPEGQRRSALVARALSDSPTTTEFTAIVEEAATLDATPHPSPPEDLKLDDLTGGLTVADLAAQVHQLRSLLQTQQDLLYSQKAKIEQLTETLQEEIQRGRPLPTVPPPATSSMDGMPPPPRAISPFAMQAVGYGDRRLAGLYDARFHSTHNGATPKDYRVLPERIILVRHAESEGNVDNKAYSYIPDSQVPLTARGHMQAREAGQMIKQVMLSDPEARDNYRLFFYISPYKRSLQTYEGICSQFPSHHLLGVQEEVQLREQDFGNFQDHVGKQREKAERLRFGRFFYRFPNGESGADVYDRITIFEDHMIRDINAGRFADKTSLVLVTHGLALRVFLMRWFHWTVDEFLSVYNPGNAEPLVLERARFTDDTSWRHTKSLYRLTDESMRALKGCTMEMCSTDHLPRSGLKVSTRLL</sequence>
<dbReference type="AlphaFoldDB" id="A0A835WJ26"/>
<accession>A0A835WJ26</accession>
<feature type="active site" description="Proton donor/acceptor" evidence="1">
    <location>
        <position position="305"/>
    </location>
</feature>
<evidence type="ECO:0008006" key="6">
    <source>
        <dbReference type="Google" id="ProtNLM"/>
    </source>
</evidence>
<feature type="binding site" evidence="2">
    <location>
        <position position="277"/>
    </location>
    <ligand>
        <name>substrate</name>
    </ligand>
</feature>
<dbReference type="InterPro" id="IPR013078">
    <property type="entry name" value="His_Pase_superF_clade-1"/>
</dbReference>
<dbReference type="PANTHER" id="PTHR46192">
    <property type="entry name" value="BROAD-RANGE ACID PHOSPHATASE DET1"/>
    <property type="match status" value="1"/>
</dbReference>
<feature type="region of interest" description="Disordered" evidence="3">
    <location>
        <begin position="1"/>
        <end position="34"/>
    </location>
</feature>
<gene>
    <name evidence="4" type="ORF">HYH02_006928</name>
</gene>
<dbReference type="SUPFAM" id="SSF53254">
    <property type="entry name" value="Phosphoglycerate mutase-like"/>
    <property type="match status" value="1"/>
</dbReference>
<dbReference type="Proteomes" id="UP000613740">
    <property type="component" value="Unassembled WGS sequence"/>
</dbReference>
<name>A0A835WJ26_9CHLO</name>
<dbReference type="SMART" id="SM00855">
    <property type="entry name" value="PGAM"/>
    <property type="match status" value="1"/>
</dbReference>
<keyword evidence="5" id="KW-1185">Reference proteome</keyword>
<dbReference type="InterPro" id="IPR052765">
    <property type="entry name" value="PGM-Related"/>
</dbReference>
<dbReference type="Pfam" id="PF00300">
    <property type="entry name" value="His_Phos_1"/>
    <property type="match status" value="1"/>
</dbReference>
<evidence type="ECO:0000256" key="1">
    <source>
        <dbReference type="PIRSR" id="PIRSR613078-1"/>
    </source>
</evidence>
<dbReference type="Gene3D" id="3.40.50.1240">
    <property type="entry name" value="Phosphoglycerate mutase-like"/>
    <property type="match status" value="1"/>
</dbReference>
<evidence type="ECO:0000313" key="5">
    <source>
        <dbReference type="Proteomes" id="UP000613740"/>
    </source>
</evidence>
<dbReference type="InterPro" id="IPR029033">
    <property type="entry name" value="His_PPase_superfam"/>
</dbReference>
<feature type="active site" description="Tele-phosphohistidine intermediate" evidence="1">
    <location>
        <position position="215"/>
    </location>
</feature>
<dbReference type="CDD" id="cd07067">
    <property type="entry name" value="HP_PGM_like"/>
    <property type="match status" value="1"/>
</dbReference>
<evidence type="ECO:0000256" key="2">
    <source>
        <dbReference type="PIRSR" id="PIRSR613078-2"/>
    </source>
</evidence>
<organism evidence="4 5">
    <name type="scientific">Chlamydomonas schloesseri</name>
    <dbReference type="NCBI Taxonomy" id="2026947"/>
    <lineage>
        <taxon>Eukaryota</taxon>
        <taxon>Viridiplantae</taxon>
        <taxon>Chlorophyta</taxon>
        <taxon>core chlorophytes</taxon>
        <taxon>Chlorophyceae</taxon>
        <taxon>CS clade</taxon>
        <taxon>Chlamydomonadales</taxon>
        <taxon>Chlamydomonadaceae</taxon>
        <taxon>Chlamydomonas</taxon>
    </lineage>
</organism>
<dbReference type="EMBL" id="JAEHOD010000018">
    <property type="protein sequence ID" value="KAG2448346.1"/>
    <property type="molecule type" value="Genomic_DNA"/>
</dbReference>
<protein>
    <recommendedName>
        <fullName evidence="6">Phosphoglycerate mutase-like protein</fullName>
    </recommendedName>
</protein>
<evidence type="ECO:0000256" key="3">
    <source>
        <dbReference type="SAM" id="MobiDB-lite"/>
    </source>
</evidence>
<comment type="caution">
    <text evidence="4">The sequence shown here is derived from an EMBL/GenBank/DDBJ whole genome shotgun (WGS) entry which is preliminary data.</text>
</comment>